<evidence type="ECO:0000313" key="2">
    <source>
        <dbReference type="EMBL" id="AZQ93382.1"/>
    </source>
</evidence>
<feature type="domain" description="DUF4376" evidence="1">
    <location>
        <begin position="74"/>
        <end position="180"/>
    </location>
</feature>
<proteinExistence type="predicted"/>
<dbReference type="InterPro" id="IPR025484">
    <property type="entry name" value="DUF4376"/>
</dbReference>
<evidence type="ECO:0000313" key="3">
    <source>
        <dbReference type="Proteomes" id="UP000280228"/>
    </source>
</evidence>
<protein>
    <recommendedName>
        <fullName evidence="1">DUF4376 domain-containing protein</fullName>
    </recommendedName>
</protein>
<dbReference type="Pfam" id="PF14301">
    <property type="entry name" value="DUF4376"/>
    <property type="match status" value="1"/>
</dbReference>
<reference evidence="2 3" key="1">
    <citation type="submission" date="2018-12" db="EMBL/GenBank/DDBJ databases">
        <title>Persistence of Moraxella catarrhalis in Chronic Obstructive Pulmonary Disease and Regulation of the Hag/MID Adhesin.</title>
        <authorList>
            <person name="Murphy T."/>
            <person name="Zhao X."/>
            <person name="Vyas G."/>
            <person name="Aluvathingal J."/>
            <person name="Nadendla S."/>
            <person name="Tallon L."/>
            <person name="Tettelin H."/>
        </authorList>
    </citation>
    <scope>NUCLEOTIDE SEQUENCE [LARGE SCALE GENOMIC DNA]</scope>
    <source>
        <strain evidence="2 3">46P58B1</strain>
    </source>
</reference>
<dbReference type="RefSeq" id="WP_003667829.1">
    <property type="nucleotide sequence ID" value="NZ_CP034662.1"/>
</dbReference>
<evidence type="ECO:0000259" key="1">
    <source>
        <dbReference type="Pfam" id="PF14301"/>
    </source>
</evidence>
<name>A0A3A9MV74_MORCA</name>
<gene>
    <name evidence="2" type="ORF">EJK53_0866</name>
</gene>
<dbReference type="Proteomes" id="UP000280228">
    <property type="component" value="Chromosome"/>
</dbReference>
<accession>A0A3A9MV74</accession>
<organism evidence="2 3">
    <name type="scientific">Moraxella catarrhalis</name>
    <name type="common">Branhamella catarrhalis</name>
    <dbReference type="NCBI Taxonomy" id="480"/>
    <lineage>
        <taxon>Bacteria</taxon>
        <taxon>Pseudomonadati</taxon>
        <taxon>Pseudomonadota</taxon>
        <taxon>Gammaproteobacteria</taxon>
        <taxon>Moraxellales</taxon>
        <taxon>Moraxellaceae</taxon>
        <taxon>Moraxella</taxon>
    </lineage>
</organism>
<sequence>MHYINLIDDSGRFDFIHGDFLSIYADTSSFIKITDEDYQTYLAYSTSPYELKYVEGKITYTPQDTDHIALKKARQAWVWEDIKQKRHTNTRGGVYIKSVGKWFHNDDSSRTQYLALQVLPKLPDHLMWKTMDNEFVPMTKDLLNEIAMTMLTEEQADFANAEKHRLAMLESDNPLEYDYSDGWSAIYA</sequence>
<dbReference type="AlphaFoldDB" id="A0A3A9MV74"/>
<dbReference type="EMBL" id="CP034662">
    <property type="protein sequence ID" value="AZQ93382.1"/>
    <property type="molecule type" value="Genomic_DNA"/>
</dbReference>